<accession>F4WD39</accession>
<evidence type="ECO:0000256" key="1">
    <source>
        <dbReference type="SAM" id="MobiDB-lite"/>
    </source>
</evidence>
<evidence type="ECO:0000313" key="3">
    <source>
        <dbReference type="Proteomes" id="UP000007755"/>
    </source>
</evidence>
<feature type="compositionally biased region" description="Polar residues" evidence="1">
    <location>
        <begin position="92"/>
        <end position="105"/>
    </location>
</feature>
<feature type="region of interest" description="Disordered" evidence="1">
    <location>
        <begin position="87"/>
        <end position="106"/>
    </location>
</feature>
<dbReference type="EMBL" id="GL888083">
    <property type="protein sequence ID" value="EGI67881.1"/>
    <property type="molecule type" value="Genomic_DNA"/>
</dbReference>
<reference evidence="2" key="1">
    <citation type="submission" date="2011-02" db="EMBL/GenBank/DDBJ databases">
        <title>The genome of the leaf-cutting ant Acromyrmex echinatior suggests key adaptations to social evolution and fungus farming.</title>
        <authorList>
            <person name="Nygaard S."/>
            <person name="Zhang G."/>
        </authorList>
    </citation>
    <scope>NUCLEOTIDE SEQUENCE</scope>
</reference>
<name>F4WD39_ACREC</name>
<dbReference type="InParanoid" id="F4WD39"/>
<protein>
    <submittedName>
        <fullName evidence="2">Uncharacterized protein</fullName>
    </submittedName>
</protein>
<feature type="region of interest" description="Disordered" evidence="1">
    <location>
        <begin position="1"/>
        <end position="49"/>
    </location>
</feature>
<sequence length="192" mass="21164">MSTGSQPVAQPRKWQRGQFAVEDSRSFGGANRDEDKKSNKATPPGRGDFTVTLVSPLDSLADARPSRPWKVLDSLTSCVLSRALAKRATAQMPGSNPSERTQGSLSPRGALSRLIGAWLRGSANRGNRVMSWRAKFERSRNSGVFFRPPHGLEVPIRGSRRPWGVEWPSPSCRTNSRSALRLEEGVIRNALR</sequence>
<dbReference type="AlphaFoldDB" id="F4WD39"/>
<gene>
    <name evidence="2" type="ORF">G5I_03488</name>
</gene>
<organism evidence="3">
    <name type="scientific">Acromyrmex echinatior</name>
    <name type="common">Panamanian leafcutter ant</name>
    <name type="synonym">Acromyrmex octospinosus echinatior</name>
    <dbReference type="NCBI Taxonomy" id="103372"/>
    <lineage>
        <taxon>Eukaryota</taxon>
        <taxon>Metazoa</taxon>
        <taxon>Ecdysozoa</taxon>
        <taxon>Arthropoda</taxon>
        <taxon>Hexapoda</taxon>
        <taxon>Insecta</taxon>
        <taxon>Pterygota</taxon>
        <taxon>Neoptera</taxon>
        <taxon>Endopterygota</taxon>
        <taxon>Hymenoptera</taxon>
        <taxon>Apocrita</taxon>
        <taxon>Aculeata</taxon>
        <taxon>Formicoidea</taxon>
        <taxon>Formicidae</taxon>
        <taxon>Myrmicinae</taxon>
        <taxon>Acromyrmex</taxon>
    </lineage>
</organism>
<proteinExistence type="predicted"/>
<dbReference type="Proteomes" id="UP000007755">
    <property type="component" value="Unassembled WGS sequence"/>
</dbReference>
<evidence type="ECO:0000313" key="2">
    <source>
        <dbReference type="EMBL" id="EGI67881.1"/>
    </source>
</evidence>
<keyword evidence="3" id="KW-1185">Reference proteome</keyword>